<gene>
    <name evidence="5" type="ORF">HHUSO_G35546</name>
</gene>
<dbReference type="Pfam" id="PF00130">
    <property type="entry name" value="C1_1"/>
    <property type="match status" value="1"/>
</dbReference>
<feature type="domain" description="Phorbol-ester/DAG-type" evidence="4">
    <location>
        <begin position="287"/>
        <end position="334"/>
    </location>
</feature>
<feature type="compositionally biased region" description="Pro residues" evidence="3">
    <location>
        <begin position="27"/>
        <end position="36"/>
    </location>
</feature>
<accession>A0ABR0Y3C2</accession>
<evidence type="ECO:0000256" key="2">
    <source>
        <dbReference type="ARBA" id="ARBA00022833"/>
    </source>
</evidence>
<dbReference type="Gene3D" id="3.30.60.20">
    <property type="match status" value="1"/>
</dbReference>
<dbReference type="SMART" id="SM00109">
    <property type="entry name" value="C1"/>
    <property type="match status" value="1"/>
</dbReference>
<dbReference type="SUPFAM" id="SSF57889">
    <property type="entry name" value="Cysteine-rich domain"/>
    <property type="match status" value="1"/>
</dbReference>
<reference evidence="5 6" key="1">
    <citation type="submission" date="2021-05" db="EMBL/GenBank/DDBJ databases">
        <authorList>
            <person name="Zahm M."/>
            <person name="Klopp C."/>
            <person name="Cabau C."/>
            <person name="Kuhl H."/>
            <person name="Suciu R."/>
            <person name="Ciorpac M."/>
            <person name="Holostenco D."/>
            <person name="Gessner J."/>
            <person name="Wuertz S."/>
            <person name="Hohne C."/>
            <person name="Stock M."/>
            <person name="Gislard M."/>
            <person name="Lluch J."/>
            <person name="Milhes M."/>
            <person name="Lampietro C."/>
            <person name="Lopez Roques C."/>
            <person name="Donnadieu C."/>
            <person name="Du K."/>
            <person name="Schartl M."/>
            <person name="Guiguen Y."/>
        </authorList>
    </citation>
    <scope>NUCLEOTIDE SEQUENCE [LARGE SCALE GENOMIC DNA]</scope>
    <source>
        <strain evidence="5">Hh-F2</strain>
        <tissue evidence="5">Blood</tissue>
    </source>
</reference>
<keyword evidence="6" id="KW-1185">Reference proteome</keyword>
<protein>
    <submittedName>
        <fullName evidence="5">A-kinase anchor protein 13-like</fullName>
    </submittedName>
</protein>
<name>A0ABR0Y3C2_HUSHU</name>
<organism evidence="5 6">
    <name type="scientific">Huso huso</name>
    <name type="common">Beluga</name>
    <name type="synonym">Acipenser huso</name>
    <dbReference type="NCBI Taxonomy" id="61971"/>
    <lineage>
        <taxon>Eukaryota</taxon>
        <taxon>Metazoa</taxon>
        <taxon>Chordata</taxon>
        <taxon>Craniata</taxon>
        <taxon>Vertebrata</taxon>
        <taxon>Euteleostomi</taxon>
        <taxon>Actinopterygii</taxon>
        <taxon>Chondrostei</taxon>
        <taxon>Acipenseriformes</taxon>
        <taxon>Acipenseridae</taxon>
        <taxon>Huso</taxon>
    </lineage>
</organism>
<dbReference type="PROSITE" id="PS50081">
    <property type="entry name" value="ZF_DAG_PE_2"/>
    <property type="match status" value="1"/>
</dbReference>
<dbReference type="EMBL" id="JAHFZB010000051">
    <property type="protein sequence ID" value="KAK6467157.1"/>
    <property type="molecule type" value="Genomic_DNA"/>
</dbReference>
<evidence type="ECO:0000256" key="1">
    <source>
        <dbReference type="ARBA" id="ARBA00022723"/>
    </source>
</evidence>
<keyword evidence="2" id="KW-0862">Zinc</keyword>
<dbReference type="InterPro" id="IPR046349">
    <property type="entry name" value="C1-like_sf"/>
</dbReference>
<feature type="region of interest" description="Disordered" evidence="3">
    <location>
        <begin position="1"/>
        <end position="48"/>
    </location>
</feature>
<dbReference type="PROSITE" id="PS00479">
    <property type="entry name" value="ZF_DAG_PE_1"/>
    <property type="match status" value="1"/>
</dbReference>
<dbReference type="InterPro" id="IPR002219">
    <property type="entry name" value="PKC_DAG/PE"/>
</dbReference>
<proteinExistence type="predicted"/>
<evidence type="ECO:0000256" key="3">
    <source>
        <dbReference type="SAM" id="MobiDB-lite"/>
    </source>
</evidence>
<dbReference type="PANTHER" id="PTHR13944">
    <property type="entry name" value="AGAP007712-PA"/>
    <property type="match status" value="1"/>
</dbReference>
<comment type="caution">
    <text evidence="5">The sequence shown here is derived from an EMBL/GenBank/DDBJ whole genome shotgun (WGS) entry which is preliminary data.</text>
</comment>
<evidence type="ECO:0000313" key="5">
    <source>
        <dbReference type="EMBL" id="KAK6467157.1"/>
    </source>
</evidence>
<evidence type="ECO:0000259" key="4">
    <source>
        <dbReference type="PROSITE" id="PS50081"/>
    </source>
</evidence>
<keyword evidence="1" id="KW-0479">Metal-binding</keyword>
<dbReference type="PANTHER" id="PTHR13944:SF20">
    <property type="entry name" value="RHO GUANINE NUCLEOTIDE EXCHANGE FACTOR 2"/>
    <property type="match status" value="1"/>
</dbReference>
<dbReference type="InterPro" id="IPR051632">
    <property type="entry name" value="Rho_GEF"/>
</dbReference>
<sequence>MRVNSSMSPGLGNAAENTTAPRDKVTPPGPPSPPPAGLDQLPQGGTGGWPRTVRGRCCSLSSADPCGAGGAPLRCLSQLRVNAGPLDAFRRHSWEPGKEEQYCPYYEHHSLSAMWDPHFSVSLERLDPEGMDRVMGGPVPRGAGRDPRRNPIIHSSEMLDCLTSLTEESEDFLFLQDHADRLQAYSCSAPSLCVTMSDMERPDQDPDALSLTPSSLLSLSVNADSDTGSVLDLSLDCAAGDSKAGSPLNRTLSFFKKMAGKSKNKEKERMKEREKEAREREARYTNGHLFTSITVSGTTLCSACNKSITAKEALSCPTCNVTIHNRCRDTLPNCTKMKQKVSLELEAGRSHSDTA</sequence>
<dbReference type="Proteomes" id="UP001369086">
    <property type="component" value="Unassembled WGS sequence"/>
</dbReference>
<evidence type="ECO:0000313" key="6">
    <source>
        <dbReference type="Proteomes" id="UP001369086"/>
    </source>
</evidence>